<sequence>MGLNPNYAAVSGRQQVTGRWAITLPGEFNRREEEAGLCFWRPGLTIWLTAYGAEDGMTIEQRLARDRGNASPEATDRDESQQDGVGRLTYRLAETRADGAIVNGLYSYVHGEAGQMMVAAYFDSDTDLEAARQVSASITYTG</sequence>
<organism evidence="2 3">
    <name type="scientific">Hyphomonas oceanitis SCH89</name>
    <dbReference type="NCBI Taxonomy" id="1280953"/>
    <lineage>
        <taxon>Bacteria</taxon>
        <taxon>Pseudomonadati</taxon>
        <taxon>Pseudomonadota</taxon>
        <taxon>Alphaproteobacteria</taxon>
        <taxon>Hyphomonadales</taxon>
        <taxon>Hyphomonadaceae</taxon>
        <taxon>Hyphomonas</taxon>
    </lineage>
</organism>
<accession>A0A059G9Q7</accession>
<dbReference type="EMBL" id="ARYL01000006">
    <property type="protein sequence ID" value="KDA03434.1"/>
    <property type="molecule type" value="Genomic_DNA"/>
</dbReference>
<evidence type="ECO:0000313" key="2">
    <source>
        <dbReference type="EMBL" id="KDA03434.1"/>
    </source>
</evidence>
<keyword evidence="3" id="KW-1185">Reference proteome</keyword>
<dbReference type="OrthoDB" id="4827574at2"/>
<feature type="region of interest" description="Disordered" evidence="1">
    <location>
        <begin position="63"/>
        <end position="86"/>
    </location>
</feature>
<comment type="caution">
    <text evidence="2">The sequence shown here is derived from an EMBL/GenBank/DDBJ whole genome shotgun (WGS) entry which is preliminary data.</text>
</comment>
<dbReference type="AlphaFoldDB" id="A0A059G9Q7"/>
<dbReference type="STRING" id="1280953.HOC_06113"/>
<feature type="compositionally biased region" description="Basic and acidic residues" evidence="1">
    <location>
        <begin position="63"/>
        <end position="80"/>
    </location>
</feature>
<name>A0A059G9Q7_9PROT</name>
<evidence type="ECO:0000313" key="3">
    <source>
        <dbReference type="Proteomes" id="UP000024942"/>
    </source>
</evidence>
<evidence type="ECO:0000256" key="1">
    <source>
        <dbReference type="SAM" id="MobiDB-lite"/>
    </source>
</evidence>
<gene>
    <name evidence="2" type="ORF">HOC_06113</name>
</gene>
<dbReference type="RefSeq" id="WP_035536710.1">
    <property type="nucleotide sequence ID" value="NZ_ARYL01000006.1"/>
</dbReference>
<proteinExistence type="predicted"/>
<protein>
    <submittedName>
        <fullName evidence="2">Uncharacterized protein</fullName>
    </submittedName>
</protein>
<reference evidence="2 3" key="1">
    <citation type="journal article" date="2014" name="Antonie Van Leeuwenhoek">
        <title>Hyphomonas beringensis sp. nov. and Hyphomonas chukchiensis sp. nov., isolated from surface seawater of the Bering Sea and Chukchi Sea.</title>
        <authorList>
            <person name="Li C."/>
            <person name="Lai Q."/>
            <person name="Li G."/>
            <person name="Dong C."/>
            <person name="Wang J."/>
            <person name="Liao Y."/>
            <person name="Shao Z."/>
        </authorList>
    </citation>
    <scope>NUCLEOTIDE SEQUENCE [LARGE SCALE GENOMIC DNA]</scope>
    <source>
        <strain evidence="2 3">SCH89</strain>
    </source>
</reference>
<dbReference type="Proteomes" id="UP000024942">
    <property type="component" value="Unassembled WGS sequence"/>
</dbReference>
<dbReference type="PATRIC" id="fig|1280953.3.peg.1233"/>